<gene>
    <name evidence="4" type="ORF">CLV27_1396</name>
</gene>
<protein>
    <submittedName>
        <fullName evidence="4">Soluble lytic murein transglycosylase</fullName>
    </submittedName>
</protein>
<evidence type="ECO:0000256" key="2">
    <source>
        <dbReference type="SAM" id="SignalP"/>
    </source>
</evidence>
<dbReference type="SUPFAM" id="SSF53955">
    <property type="entry name" value="Lysozyme-like"/>
    <property type="match status" value="1"/>
</dbReference>
<comment type="caution">
    <text evidence="4">The sequence shown here is derived from an EMBL/GenBank/DDBJ whole genome shotgun (WGS) entry which is preliminary data.</text>
</comment>
<dbReference type="PANTHER" id="PTHR37423:SF2">
    <property type="entry name" value="MEMBRANE-BOUND LYTIC MUREIN TRANSGLYCOSYLASE C"/>
    <property type="match status" value="1"/>
</dbReference>
<evidence type="ECO:0000256" key="1">
    <source>
        <dbReference type="ARBA" id="ARBA00007734"/>
    </source>
</evidence>
<proteinExistence type="inferred from homology"/>
<keyword evidence="2" id="KW-0732">Signal</keyword>
<evidence type="ECO:0000313" key="5">
    <source>
        <dbReference type="Proteomes" id="UP000295777"/>
    </source>
</evidence>
<reference evidence="4 5" key="1">
    <citation type="submission" date="2019-03" db="EMBL/GenBank/DDBJ databases">
        <title>Genomic Encyclopedia of Archaeal and Bacterial Type Strains, Phase II (KMG-II): from individual species to whole genera.</title>
        <authorList>
            <person name="Goeker M."/>
        </authorList>
    </citation>
    <scope>NUCLEOTIDE SEQUENCE [LARGE SCALE GENOMIC DNA]</scope>
    <source>
        <strain evidence="4 5">DSM 24425</strain>
    </source>
</reference>
<evidence type="ECO:0000313" key="4">
    <source>
        <dbReference type="EMBL" id="TCK03325.1"/>
    </source>
</evidence>
<comment type="similarity">
    <text evidence="1">Belongs to the transglycosylase Slt family.</text>
</comment>
<dbReference type="EMBL" id="SMFV01000005">
    <property type="protein sequence ID" value="TCK03325.1"/>
    <property type="molecule type" value="Genomic_DNA"/>
</dbReference>
<feature type="domain" description="Transglycosylase SLT" evidence="3">
    <location>
        <begin position="412"/>
        <end position="503"/>
    </location>
</feature>
<dbReference type="InterPro" id="IPR023346">
    <property type="entry name" value="Lysozyme-like_dom_sf"/>
</dbReference>
<dbReference type="Pfam" id="PF01464">
    <property type="entry name" value="SLT"/>
    <property type="match status" value="1"/>
</dbReference>
<feature type="signal peptide" evidence="2">
    <location>
        <begin position="1"/>
        <end position="19"/>
    </location>
</feature>
<dbReference type="Proteomes" id="UP000295777">
    <property type="component" value="Unassembled WGS sequence"/>
</dbReference>
<dbReference type="AlphaFoldDB" id="A0A4R1GA59"/>
<dbReference type="Gene3D" id="1.10.530.10">
    <property type="match status" value="1"/>
</dbReference>
<accession>A0A4R1GA59</accession>
<dbReference type="RefSeq" id="WP_132527188.1">
    <property type="nucleotide sequence ID" value="NZ_SMFV01000005.1"/>
</dbReference>
<dbReference type="CDD" id="cd13401">
    <property type="entry name" value="Slt70-like"/>
    <property type="match status" value="1"/>
</dbReference>
<keyword evidence="5" id="KW-1185">Reference proteome</keyword>
<organism evidence="4 5">
    <name type="scientific">Phorcysia thermohydrogeniphila</name>
    <dbReference type="NCBI Taxonomy" id="936138"/>
    <lineage>
        <taxon>Bacteria</taxon>
        <taxon>Pseudomonadati</taxon>
        <taxon>Aquificota</taxon>
        <taxon>Aquificia</taxon>
        <taxon>Desulfurobacteriales</taxon>
        <taxon>Desulfurobacteriaceae</taxon>
        <taxon>Phorcysia</taxon>
    </lineage>
</organism>
<dbReference type="InterPro" id="IPR008258">
    <property type="entry name" value="Transglycosylase_SLT_dom_1"/>
</dbReference>
<dbReference type="OrthoDB" id="9815002at2"/>
<sequence>MKKLLFLILFTLLPLTSNALTEEKAREFLNYLKEGNFCSKEFYSSFKATELKEPALFLFVDSCFSSGKYEPILEFPEVPQNPYVAFEKAVALKRVGRKKESLEIFRKIFSTTNELDEDILIENLGNWNSFFTPSILRKKVLRALSERDFETAHIYLYYLEGDPYYTYLRGILLLKQGKRREAKELLESSSVPKKFVYLTYLSKDPMEKLYYFKRALRAPIPERDKRGLTVYLLDKFLYSYPEYLERVLSLIKGRYPDLFTDYHIKRNVLSGRYREALKELSKLKGEKYDAWKVAISAKYFGKYLPFNYKRVSFYTLLLNPKDLKGFIGQETESENIEDSGIRLLYDEKRCDVISLMDGRSPDVAVAHYLCGIYSRALKEAARFKRQFRERPLLLKVLYPAPPLFKEDLVSLSLTRQESLFNERALSRSGAMGLMQIMPFTGKYIAEKLGVSDFEIPDLFNPEVNYRFGSYYIGELLKSFKLFPIAAAAYNAGPTRIKRALKKFGPVRTPYDLVIFVDFYIPFEETRNYVKRVMVNYYFYSKLYGKGDEWRIFSPTWQKKVTARTPLTLTGEF</sequence>
<name>A0A4R1GA59_9BACT</name>
<dbReference type="PANTHER" id="PTHR37423">
    <property type="entry name" value="SOLUBLE LYTIC MUREIN TRANSGLYCOSYLASE-RELATED"/>
    <property type="match status" value="1"/>
</dbReference>
<feature type="chain" id="PRO_5020867366" evidence="2">
    <location>
        <begin position="20"/>
        <end position="572"/>
    </location>
</feature>
<evidence type="ECO:0000259" key="3">
    <source>
        <dbReference type="Pfam" id="PF01464"/>
    </source>
</evidence>